<dbReference type="GO" id="GO:0005634">
    <property type="term" value="C:nucleus"/>
    <property type="evidence" value="ECO:0007669"/>
    <property type="project" value="UniProtKB-SubCell"/>
</dbReference>
<comment type="caution">
    <text evidence="8">The sequence shown here is derived from an EMBL/GenBank/DDBJ whole genome shotgun (WGS) entry which is preliminary data.</text>
</comment>
<evidence type="ECO:0000256" key="3">
    <source>
        <dbReference type="ARBA" id="ARBA00023125"/>
    </source>
</evidence>
<evidence type="ECO:0000313" key="8">
    <source>
        <dbReference type="EMBL" id="PWZ53932.1"/>
    </source>
</evidence>
<feature type="domain" description="TF-B3" evidence="7">
    <location>
        <begin position="588"/>
        <end position="685"/>
    </location>
</feature>
<name>A0A317Y8C5_MAIZE</name>
<dbReference type="PROSITE" id="PS50863">
    <property type="entry name" value="B3"/>
    <property type="match status" value="4"/>
</dbReference>
<evidence type="ECO:0000259" key="7">
    <source>
        <dbReference type="PROSITE" id="PS50863"/>
    </source>
</evidence>
<feature type="domain" description="TF-B3" evidence="7">
    <location>
        <begin position="378"/>
        <end position="471"/>
    </location>
</feature>
<sequence>MRKPSKGRKERDVIYHRNDHSDDRGKHFFKILIGEFHERLVSNFLACGILECGHYLLKSEETFVTNVRRMKMVIPVKFAKNFRGKIERSITLESLGGCTFDVQVAQNLGRIVFQSGWESFVSAHDLKMCDLLVFKYDGMSRMKVLVFDPSGCEKVPPFFVTKNAMSGGRKREGPLDISSSDANLPMKTPETKKKAWKQRDRRGMTASEDDEAHSVPSYVLPRHTSLDTMQKRKVKERLQAICSEIPIYVLVVKNTNISGRSRAMVFSRKYPDVCLPSKSGALILQCHGKSWQVMYCIEVWKDRGESKRLRNGWAQFARDNYLQLGDICLFEPLKTKKCTMNVHIIRKKEYCTKMRKPSNGCKERDVIYHRNDHTDDNGKHFFKILIGDFHKRLVIPVKFAKKFRGKVERNIKLESLGGYTFDVQVAQNLGRIMFQSGWKSFVSAHDLKMFDLLVFKYDGMSRMKVLIFDPSGCEKVPPFFVTKNAMSGGRKREEPQEPLDISSSYADLPMKTPETKKKARKQRDRSRINISPCRSISNSSGGMRSSEDDEAHSVPSCILPRGTILDSMQRRKVKERLRAICSEIPIYVFVVKKSNIFGRSQDMVFSRKYPDVCLPFKSGAVILQCHGKSWEVILEVRKDQGESKRLRIGWAEFARDNNLQLGDICLFEPLKTMKYTMNVHIVRRRVRSGK</sequence>
<protein>
    <submittedName>
        <fullName evidence="8">Putative B3 domain-containing protein</fullName>
    </submittedName>
</protein>
<evidence type="ECO:0000256" key="6">
    <source>
        <dbReference type="SAM" id="MobiDB-lite"/>
    </source>
</evidence>
<dbReference type="InterPro" id="IPR003340">
    <property type="entry name" value="B3_DNA-bd"/>
</dbReference>
<dbReference type="SMART" id="SM01019">
    <property type="entry name" value="B3"/>
    <property type="match status" value="4"/>
</dbReference>
<dbReference type="SUPFAM" id="SSF101936">
    <property type="entry name" value="DNA-binding pseudobarrel domain"/>
    <property type="match status" value="4"/>
</dbReference>
<feature type="region of interest" description="Disordered" evidence="6">
    <location>
        <begin position="166"/>
        <end position="213"/>
    </location>
</feature>
<keyword evidence="2" id="KW-0805">Transcription regulation</keyword>
<evidence type="ECO:0000256" key="1">
    <source>
        <dbReference type="ARBA" id="ARBA00004123"/>
    </source>
</evidence>
<dbReference type="ExpressionAtlas" id="A0A317Y8C5">
    <property type="expression patterns" value="baseline and differential"/>
</dbReference>
<evidence type="ECO:0000256" key="5">
    <source>
        <dbReference type="ARBA" id="ARBA00023242"/>
    </source>
</evidence>
<dbReference type="Pfam" id="PF02362">
    <property type="entry name" value="B3"/>
    <property type="match status" value="4"/>
</dbReference>
<accession>A0A317Y8C5</accession>
<feature type="domain" description="TF-B3" evidence="7">
    <location>
        <begin position="249"/>
        <end position="348"/>
    </location>
</feature>
<comment type="subcellular location">
    <subcellularLocation>
        <location evidence="1">Nucleus</location>
    </subcellularLocation>
</comment>
<dbReference type="Proteomes" id="UP000251960">
    <property type="component" value="Chromosome 1"/>
</dbReference>
<dbReference type="PANTHER" id="PTHR31391:SF121">
    <property type="entry name" value="B3 DOMAIN-CONTAINING PROTEIN OS08G0325100-RELATED"/>
    <property type="match status" value="1"/>
</dbReference>
<keyword evidence="5" id="KW-0539">Nucleus</keyword>
<dbReference type="InterPro" id="IPR015300">
    <property type="entry name" value="DNA-bd_pseudobarrel_sf"/>
</dbReference>
<dbReference type="PANTHER" id="PTHR31391">
    <property type="entry name" value="B3 DOMAIN-CONTAINING PROTEIN OS11G0197600-RELATED"/>
    <property type="match status" value="1"/>
</dbReference>
<dbReference type="Gene3D" id="2.40.330.10">
    <property type="entry name" value="DNA-binding pseudobarrel domain"/>
    <property type="match status" value="4"/>
</dbReference>
<reference evidence="8" key="1">
    <citation type="journal article" date="2018" name="Nat. Genet.">
        <title>Extensive intraspecific gene order and gene structural variations between Mo17 and other maize genomes.</title>
        <authorList>
            <person name="Sun S."/>
            <person name="Zhou Y."/>
            <person name="Chen J."/>
            <person name="Shi J."/>
            <person name="Zhao H."/>
            <person name="Zhao H."/>
            <person name="Song W."/>
            <person name="Zhang M."/>
            <person name="Cui Y."/>
            <person name="Dong X."/>
            <person name="Liu H."/>
            <person name="Ma X."/>
            <person name="Jiao Y."/>
            <person name="Wang B."/>
            <person name="Wei X."/>
            <person name="Stein J.C."/>
            <person name="Glaubitz J.C."/>
            <person name="Lu F."/>
            <person name="Yu G."/>
            <person name="Liang C."/>
            <person name="Fengler K."/>
            <person name="Li B."/>
            <person name="Rafalski A."/>
            <person name="Schnable P.S."/>
            <person name="Ware D.H."/>
            <person name="Buckler E.S."/>
            <person name="Lai J."/>
        </authorList>
    </citation>
    <scope>NUCLEOTIDE SEQUENCE [LARGE SCALE GENOMIC DNA]</scope>
    <source>
        <tissue evidence="8">Seedling</tissue>
    </source>
</reference>
<keyword evidence="3" id="KW-0238">DNA-binding</keyword>
<gene>
    <name evidence="8" type="primary">Os03g0621600_0</name>
    <name evidence="8" type="ORF">Zm00014a_042105</name>
</gene>
<dbReference type="GO" id="GO:0003677">
    <property type="term" value="F:DNA binding"/>
    <property type="evidence" value="ECO:0007669"/>
    <property type="project" value="UniProtKB-KW"/>
</dbReference>
<feature type="domain" description="TF-B3" evidence="7">
    <location>
        <begin position="57"/>
        <end position="150"/>
    </location>
</feature>
<dbReference type="CDD" id="cd10017">
    <property type="entry name" value="B3_DNA"/>
    <property type="match status" value="4"/>
</dbReference>
<proteinExistence type="predicted"/>
<feature type="compositionally biased region" description="Basic and acidic residues" evidence="6">
    <location>
        <begin position="189"/>
        <end position="203"/>
    </location>
</feature>
<keyword evidence="4" id="KW-0804">Transcription</keyword>
<feature type="compositionally biased region" description="Low complexity" evidence="6">
    <location>
        <begin position="534"/>
        <end position="544"/>
    </location>
</feature>
<evidence type="ECO:0000256" key="2">
    <source>
        <dbReference type="ARBA" id="ARBA00023015"/>
    </source>
</evidence>
<dbReference type="InterPro" id="IPR044837">
    <property type="entry name" value="REM16-like"/>
</dbReference>
<dbReference type="AlphaFoldDB" id="A0A317Y8C5"/>
<organism evidence="8">
    <name type="scientific">Zea mays</name>
    <name type="common">Maize</name>
    <dbReference type="NCBI Taxonomy" id="4577"/>
    <lineage>
        <taxon>Eukaryota</taxon>
        <taxon>Viridiplantae</taxon>
        <taxon>Streptophyta</taxon>
        <taxon>Embryophyta</taxon>
        <taxon>Tracheophyta</taxon>
        <taxon>Spermatophyta</taxon>
        <taxon>Magnoliopsida</taxon>
        <taxon>Liliopsida</taxon>
        <taxon>Poales</taxon>
        <taxon>Poaceae</taxon>
        <taxon>PACMAD clade</taxon>
        <taxon>Panicoideae</taxon>
        <taxon>Andropogonodae</taxon>
        <taxon>Andropogoneae</taxon>
        <taxon>Tripsacinae</taxon>
        <taxon>Zea</taxon>
    </lineage>
</organism>
<feature type="region of interest" description="Disordered" evidence="6">
    <location>
        <begin position="486"/>
        <end position="554"/>
    </location>
</feature>
<dbReference type="EMBL" id="NCVQ01000001">
    <property type="protein sequence ID" value="PWZ53932.1"/>
    <property type="molecule type" value="Genomic_DNA"/>
</dbReference>
<evidence type="ECO:0000256" key="4">
    <source>
        <dbReference type="ARBA" id="ARBA00023163"/>
    </source>
</evidence>